<dbReference type="EMBL" id="JAMYWD010000003">
    <property type="protein sequence ID" value="KAJ4977119.1"/>
    <property type="molecule type" value="Genomic_DNA"/>
</dbReference>
<proteinExistence type="predicted"/>
<reference evidence="1" key="1">
    <citation type="journal article" date="2023" name="Plant J.">
        <title>The genome of the king protea, Protea cynaroides.</title>
        <authorList>
            <person name="Chang J."/>
            <person name="Duong T.A."/>
            <person name="Schoeman C."/>
            <person name="Ma X."/>
            <person name="Roodt D."/>
            <person name="Barker N."/>
            <person name="Li Z."/>
            <person name="Van de Peer Y."/>
            <person name="Mizrachi E."/>
        </authorList>
    </citation>
    <scope>NUCLEOTIDE SEQUENCE</scope>
    <source>
        <tissue evidence="1">Young leaves</tissue>
    </source>
</reference>
<comment type="caution">
    <text evidence="1">The sequence shown here is derived from an EMBL/GenBank/DDBJ whole genome shotgun (WGS) entry which is preliminary data.</text>
</comment>
<dbReference type="Proteomes" id="UP001141806">
    <property type="component" value="Unassembled WGS sequence"/>
</dbReference>
<dbReference type="InterPro" id="IPR044169">
    <property type="entry name" value="PI21"/>
</dbReference>
<dbReference type="OrthoDB" id="785270at2759"/>
<name>A0A9Q0KV22_9MAGN</name>
<dbReference type="PANTHER" id="PTHR47488:SF7">
    <property type="entry name" value="HEAVY METAL TRANSPORT_DETOXIFICATION SUPERFAMILY PROTEIN"/>
    <property type="match status" value="1"/>
</dbReference>
<organism evidence="1 2">
    <name type="scientific">Protea cynaroides</name>
    <dbReference type="NCBI Taxonomy" id="273540"/>
    <lineage>
        <taxon>Eukaryota</taxon>
        <taxon>Viridiplantae</taxon>
        <taxon>Streptophyta</taxon>
        <taxon>Embryophyta</taxon>
        <taxon>Tracheophyta</taxon>
        <taxon>Spermatophyta</taxon>
        <taxon>Magnoliopsida</taxon>
        <taxon>Proteales</taxon>
        <taxon>Proteaceae</taxon>
        <taxon>Protea</taxon>
    </lineage>
</organism>
<dbReference type="GO" id="GO:1900150">
    <property type="term" value="P:regulation of defense response to fungus"/>
    <property type="evidence" value="ECO:0007669"/>
    <property type="project" value="InterPro"/>
</dbReference>
<evidence type="ECO:0000313" key="2">
    <source>
        <dbReference type="Proteomes" id="UP001141806"/>
    </source>
</evidence>
<accession>A0A9Q0KV22</accession>
<evidence type="ECO:0000313" key="1">
    <source>
        <dbReference type="EMBL" id="KAJ4977119.1"/>
    </source>
</evidence>
<keyword evidence="2" id="KW-1185">Reference proteome</keyword>
<gene>
    <name evidence="1" type="ORF">NE237_002225</name>
</gene>
<sequence>MADKVSTLVLNVDLGCPRCYNKVNKILCKYRERDHIQKEIFDEKQNTVTISGPFCPKKLAEKLCCKAGGAIKCIEIIEKKPPKLPSPARVPTEQIVVPWSSSAPSLPPPCYDGCGRLPPLCYDGCERPHPCYCVYGRQNYVSPCCNYFSEEDPNSCIIM</sequence>
<dbReference type="PANTHER" id="PTHR47488">
    <property type="entry name" value="HEAVY METAL TRANSPORT/DETOXIFICATION SUPERFAMILY PROTEIN"/>
    <property type="match status" value="1"/>
</dbReference>
<protein>
    <submittedName>
        <fullName evidence="1">Uncharacterized protein</fullName>
    </submittedName>
</protein>
<dbReference type="AlphaFoldDB" id="A0A9Q0KV22"/>